<proteinExistence type="inferred from homology"/>
<reference evidence="6 7" key="1">
    <citation type="submission" date="2024-09" db="EMBL/GenBank/DDBJ databases">
        <authorList>
            <person name="Sun Q."/>
            <person name="Mori K."/>
        </authorList>
    </citation>
    <scope>NUCLEOTIDE SEQUENCE [LARGE SCALE GENOMIC DNA]</scope>
    <source>
        <strain evidence="6 7">TBRC 5777</strain>
    </source>
</reference>
<comment type="caution">
    <text evidence="6">The sequence shown here is derived from an EMBL/GenBank/DDBJ whole genome shotgun (WGS) entry which is preliminary data.</text>
</comment>
<dbReference type="InterPro" id="IPR000914">
    <property type="entry name" value="SBP_5_dom"/>
</dbReference>
<dbReference type="Gene3D" id="3.40.190.10">
    <property type="entry name" value="Periplasmic binding protein-like II"/>
    <property type="match status" value="1"/>
</dbReference>
<keyword evidence="7" id="KW-1185">Reference proteome</keyword>
<dbReference type="Pfam" id="PF00496">
    <property type="entry name" value="SBP_bac_5"/>
    <property type="match status" value="1"/>
</dbReference>
<evidence type="ECO:0000313" key="7">
    <source>
        <dbReference type="Proteomes" id="UP001589865"/>
    </source>
</evidence>
<keyword evidence="4" id="KW-0732">Signal</keyword>
<dbReference type="PANTHER" id="PTHR30290:SF9">
    <property type="entry name" value="OLIGOPEPTIDE-BINDING PROTEIN APPA"/>
    <property type="match status" value="1"/>
</dbReference>
<dbReference type="InterPro" id="IPR030678">
    <property type="entry name" value="Peptide/Ni-bd"/>
</dbReference>
<evidence type="ECO:0000256" key="2">
    <source>
        <dbReference type="ARBA" id="ARBA00005695"/>
    </source>
</evidence>
<sequence>MLRSLGLLCIALVDLMPLLAGAAELRLGLALEPSSLDPHYHNYGGNRAFAPHLFEGLVRMDAQQKPMPGLARSWVALDDTTWEFRLRPGVLFHDGTPLTAEDVAYSLARVPDVPNNPSSFNLYLGTLNKVEVVDALTLRLHTAEPEPLLPVNLSAIAILSRKNGEGAPTESYNTGRAAIGTGPYRLISWNRGQSISLVRNDAYWGGVPDWERVQIRFIRVPAARVAALSAGDVDAIDRVPVGDVARITEDPRFRITENPSPDAIGFMLDVTDRVPPGITASDGRLLTSNPLRNLKVRQAINLAIDRQAIVGRIMQGHAIATNQYMMPGEYGYSDRLPALRADPQGAHRLLAEAGFPDGFRLTLQCQNDRFVNDAAICQAVAQMLTRAGISAQPEVMPHAVWVGRANRREFSMFTYIWPLETGEPSGAFRNHLVTPTRMEDRSSNRGGYRNPALDALVQKATRTIDPAQREALLTEAADIGFSDVALLPLHRQVDVVAYSSRFRVPQRGGGHFRAMDVEPAP</sequence>
<dbReference type="Gene3D" id="3.90.76.10">
    <property type="entry name" value="Dipeptide-binding Protein, Domain 1"/>
    <property type="match status" value="1"/>
</dbReference>
<gene>
    <name evidence="6" type="ORF">ACFFGY_02420</name>
</gene>
<dbReference type="Gene3D" id="3.10.105.10">
    <property type="entry name" value="Dipeptide-binding Protein, Domain 3"/>
    <property type="match status" value="1"/>
</dbReference>
<evidence type="ECO:0000256" key="3">
    <source>
        <dbReference type="ARBA" id="ARBA00022448"/>
    </source>
</evidence>
<dbReference type="RefSeq" id="WP_377042779.1">
    <property type="nucleotide sequence ID" value="NZ_JBHLUN010000002.1"/>
</dbReference>
<dbReference type="Proteomes" id="UP001589865">
    <property type="component" value="Unassembled WGS sequence"/>
</dbReference>
<evidence type="ECO:0000256" key="4">
    <source>
        <dbReference type="ARBA" id="ARBA00022729"/>
    </source>
</evidence>
<evidence type="ECO:0000313" key="6">
    <source>
        <dbReference type="EMBL" id="MFC0407087.1"/>
    </source>
</evidence>
<dbReference type="CDD" id="cd08498">
    <property type="entry name" value="PBP2_NikA_DppA_OppA_like_2"/>
    <property type="match status" value="1"/>
</dbReference>
<evidence type="ECO:0000256" key="1">
    <source>
        <dbReference type="ARBA" id="ARBA00004418"/>
    </source>
</evidence>
<evidence type="ECO:0000259" key="5">
    <source>
        <dbReference type="Pfam" id="PF00496"/>
    </source>
</evidence>
<dbReference type="SUPFAM" id="SSF53850">
    <property type="entry name" value="Periplasmic binding protein-like II"/>
    <property type="match status" value="1"/>
</dbReference>
<organism evidence="6 7">
    <name type="scientific">Roseomonas elaeocarpi</name>
    <dbReference type="NCBI Taxonomy" id="907779"/>
    <lineage>
        <taxon>Bacteria</taxon>
        <taxon>Pseudomonadati</taxon>
        <taxon>Pseudomonadota</taxon>
        <taxon>Alphaproteobacteria</taxon>
        <taxon>Acetobacterales</taxon>
        <taxon>Roseomonadaceae</taxon>
        <taxon>Roseomonas</taxon>
    </lineage>
</organism>
<accession>A0ABV6JP54</accession>
<comment type="subcellular location">
    <subcellularLocation>
        <location evidence="1">Periplasm</location>
    </subcellularLocation>
</comment>
<comment type="similarity">
    <text evidence="2">Belongs to the bacterial solute-binding protein 5 family.</text>
</comment>
<name>A0ABV6JP54_9PROT</name>
<dbReference type="PANTHER" id="PTHR30290">
    <property type="entry name" value="PERIPLASMIC BINDING COMPONENT OF ABC TRANSPORTER"/>
    <property type="match status" value="1"/>
</dbReference>
<dbReference type="PIRSF" id="PIRSF002741">
    <property type="entry name" value="MppA"/>
    <property type="match status" value="1"/>
</dbReference>
<protein>
    <submittedName>
        <fullName evidence="6">ABC transporter substrate-binding protein</fullName>
    </submittedName>
</protein>
<feature type="domain" description="Solute-binding protein family 5" evidence="5">
    <location>
        <begin position="65"/>
        <end position="430"/>
    </location>
</feature>
<keyword evidence="3" id="KW-0813">Transport</keyword>
<dbReference type="EMBL" id="JBHLUN010000002">
    <property type="protein sequence ID" value="MFC0407087.1"/>
    <property type="molecule type" value="Genomic_DNA"/>
</dbReference>
<dbReference type="InterPro" id="IPR039424">
    <property type="entry name" value="SBP_5"/>
</dbReference>